<sequence>MRQAALFFDIDGTLLSEVTGEIPQSTMDALHAARENGHLTFINTGRTYGSLPPEIVRLKMDGYLCGCGTYLLYKDRVLLENHIPKDRGTEIIDCIKKCNVEGLCEGTEDVYFSNRISRFEQIESMRRYFAGAGLGLERAMEDKNFIYDKLLVYTDSHSDKETFLDFIKGDLEAIDRGQGIYECVQRQFSKATAIQCIMDCIGFEKEQVYVFGDSSNDLSMFQFAEHAVAMGRHDAVLEPYTEHITDKVEEDGISRAMEHYGLI</sequence>
<dbReference type="HOGENOM" id="CLU_044146_7_2_9"/>
<dbReference type="OrthoDB" id="9810101at2"/>
<dbReference type="InterPro" id="IPR023214">
    <property type="entry name" value="HAD_sf"/>
</dbReference>
<dbReference type="Proteomes" id="UP000004893">
    <property type="component" value="Unassembled WGS sequence"/>
</dbReference>
<comment type="caution">
    <text evidence="1">The sequence shown here is derived from an EMBL/GenBank/DDBJ whole genome shotgun (WGS) entry which is preliminary data.</text>
</comment>
<gene>
    <name evidence="1" type="ORF">CLOHYLEM_04824</name>
</gene>
<dbReference type="Pfam" id="PF08282">
    <property type="entry name" value="Hydrolase_3"/>
    <property type="match status" value="1"/>
</dbReference>
<accession>C0BYD5</accession>
<reference evidence="1" key="2">
    <citation type="submission" date="2013-06" db="EMBL/GenBank/DDBJ databases">
        <title>Draft genome sequence of Clostridium hylemonae (DSM 15053).</title>
        <authorList>
            <person name="Sudarsanam P."/>
            <person name="Ley R."/>
            <person name="Guruge J."/>
            <person name="Turnbaugh P.J."/>
            <person name="Mahowald M."/>
            <person name="Liep D."/>
            <person name="Gordon J."/>
        </authorList>
    </citation>
    <scope>NUCLEOTIDE SEQUENCE</scope>
    <source>
        <strain evidence="1">DSM 15053</strain>
    </source>
</reference>
<dbReference type="SUPFAM" id="SSF56784">
    <property type="entry name" value="HAD-like"/>
    <property type="match status" value="1"/>
</dbReference>
<dbReference type="InterPro" id="IPR006379">
    <property type="entry name" value="HAD-SF_hydro_IIB"/>
</dbReference>
<keyword evidence="2" id="KW-1185">Reference proteome</keyword>
<dbReference type="NCBIfam" id="TIGR00099">
    <property type="entry name" value="Cof-subfamily"/>
    <property type="match status" value="1"/>
</dbReference>
<dbReference type="GO" id="GO:0005829">
    <property type="term" value="C:cytosol"/>
    <property type="evidence" value="ECO:0007669"/>
    <property type="project" value="TreeGrafter"/>
</dbReference>
<dbReference type="RefSeq" id="WP_006442156.1">
    <property type="nucleotide sequence ID" value="NZ_GG657759.1"/>
</dbReference>
<name>C0BYD5_9FIRM</name>
<proteinExistence type="predicted"/>
<dbReference type="Gene3D" id="3.30.1240.10">
    <property type="match status" value="1"/>
</dbReference>
<dbReference type="STRING" id="553973.CLOHYLEM_04824"/>
<reference evidence="1" key="1">
    <citation type="submission" date="2009-02" db="EMBL/GenBank/DDBJ databases">
        <authorList>
            <person name="Fulton L."/>
            <person name="Clifton S."/>
            <person name="Fulton B."/>
            <person name="Xu J."/>
            <person name="Minx P."/>
            <person name="Pepin K.H."/>
            <person name="Johnson M."/>
            <person name="Bhonagiri V."/>
            <person name="Nash W.E."/>
            <person name="Mardis E.R."/>
            <person name="Wilson R.K."/>
        </authorList>
    </citation>
    <scope>NUCLEOTIDE SEQUENCE [LARGE SCALE GENOMIC DNA]</scope>
    <source>
        <strain evidence="1">DSM 15053</strain>
    </source>
</reference>
<dbReference type="GO" id="GO:0016791">
    <property type="term" value="F:phosphatase activity"/>
    <property type="evidence" value="ECO:0007669"/>
    <property type="project" value="UniProtKB-ARBA"/>
</dbReference>
<dbReference type="PROSITE" id="PS01228">
    <property type="entry name" value="COF_1"/>
    <property type="match status" value="1"/>
</dbReference>
<evidence type="ECO:0000313" key="2">
    <source>
        <dbReference type="Proteomes" id="UP000004893"/>
    </source>
</evidence>
<evidence type="ECO:0000313" key="1">
    <source>
        <dbReference type="EMBL" id="EEG74863.1"/>
    </source>
</evidence>
<protein>
    <submittedName>
        <fullName evidence="1">Cof-like hydrolase</fullName>
    </submittedName>
</protein>
<dbReference type="eggNOG" id="COG0561">
    <property type="taxonomic scope" value="Bacteria"/>
</dbReference>
<dbReference type="NCBIfam" id="TIGR01484">
    <property type="entry name" value="HAD-SF-IIB"/>
    <property type="match status" value="1"/>
</dbReference>
<dbReference type="InterPro" id="IPR000150">
    <property type="entry name" value="Cof"/>
</dbReference>
<dbReference type="GO" id="GO:0000287">
    <property type="term" value="F:magnesium ion binding"/>
    <property type="evidence" value="ECO:0007669"/>
    <property type="project" value="TreeGrafter"/>
</dbReference>
<dbReference type="EMBL" id="ABYI02000018">
    <property type="protein sequence ID" value="EEG74863.1"/>
    <property type="molecule type" value="Genomic_DNA"/>
</dbReference>
<dbReference type="Gene3D" id="3.40.50.1000">
    <property type="entry name" value="HAD superfamily/HAD-like"/>
    <property type="match status" value="1"/>
</dbReference>
<dbReference type="InterPro" id="IPR036412">
    <property type="entry name" value="HAD-like_sf"/>
</dbReference>
<dbReference type="PANTHER" id="PTHR10000">
    <property type="entry name" value="PHOSPHOSERINE PHOSPHATASE"/>
    <property type="match status" value="1"/>
</dbReference>
<dbReference type="PANTHER" id="PTHR10000:SF25">
    <property type="entry name" value="PHOSPHATASE YKRA-RELATED"/>
    <property type="match status" value="1"/>
</dbReference>
<organism evidence="1 2">
    <name type="scientific">[Clostridium] hylemonae DSM 15053</name>
    <dbReference type="NCBI Taxonomy" id="553973"/>
    <lineage>
        <taxon>Bacteria</taxon>
        <taxon>Bacillati</taxon>
        <taxon>Bacillota</taxon>
        <taxon>Clostridia</taxon>
        <taxon>Lachnospirales</taxon>
        <taxon>Lachnospiraceae</taxon>
    </lineage>
</organism>
<dbReference type="AlphaFoldDB" id="C0BYD5"/>